<comment type="caution">
    <text evidence="10">The sequence shown here is derived from an EMBL/GenBank/DDBJ whole genome shotgun (WGS) entry which is preliminary data.</text>
</comment>
<dbReference type="PRINTS" id="PR01488">
    <property type="entry name" value="RTXTOXINA"/>
</dbReference>
<keyword evidence="5" id="KW-0677">Repeat</keyword>
<evidence type="ECO:0000256" key="9">
    <source>
        <dbReference type="SAM" id="SignalP"/>
    </source>
</evidence>
<feature type="signal peptide" evidence="9">
    <location>
        <begin position="1"/>
        <end position="29"/>
    </location>
</feature>
<dbReference type="PRINTS" id="PR00313">
    <property type="entry name" value="CABNDNGRPT"/>
</dbReference>
<evidence type="ECO:0000256" key="8">
    <source>
        <dbReference type="SAM" id="MobiDB-lite"/>
    </source>
</evidence>
<dbReference type="InterPro" id="IPR001343">
    <property type="entry name" value="Hemolysn_Ca-bd"/>
</dbReference>
<dbReference type="InterPro" id="IPR050557">
    <property type="entry name" value="RTX_toxin/Mannuronan_C5-epim"/>
</dbReference>
<protein>
    <submittedName>
        <fullName evidence="10">Ca2+-binding RTX toxin-like protein</fullName>
    </submittedName>
</protein>
<dbReference type="PANTHER" id="PTHR38340:SF1">
    <property type="entry name" value="S-LAYER PROTEIN"/>
    <property type="match status" value="1"/>
</dbReference>
<keyword evidence="7" id="KW-0472">Membrane</keyword>
<evidence type="ECO:0000313" key="11">
    <source>
        <dbReference type="Proteomes" id="UP000578112"/>
    </source>
</evidence>
<dbReference type="GO" id="GO:0005576">
    <property type="term" value="C:extracellular region"/>
    <property type="evidence" value="ECO:0007669"/>
    <property type="project" value="UniProtKB-SubCell"/>
</dbReference>
<sequence>MSHPPRLATLGMALLTAASVGLLAAPAQAATTGLASVVETTKVQYKAARGKQNKVVVTRSGNTITIDDRVSVKAGKGCKAVKGDKTKVRCRTSKAPTRVRVYTYDRNDSIVNRTDLGMTADGGSAADTITGGPRGDTLRGDTGKDKLHGLGGVDYIQGGDGNDRVYGGDSGDHIDGGDDDDTLFGQNGDDFITGWIGDDRLVGGAGDDDLRSNAYGDSRSDDDVLEGGSGTDTANYFTYERPVTADADGVAGDDGMKGEHDTIRTDVERIQGGQANDRLYGTGRPDILVGGPGNDTLYGYAGHDVLVGELGADVLDGGSGDDALVGDDPTMGTVSADVIRGGTGRDLVDYMNYTKAVVVDLDGAQRDDGQAGEHDTVGADVEGLIGGSGSDRLTGNASANEIDGWAGDDVIRGGEGDDTLSGGDDRDSLYGEAGDDDVNGGEGYQYDTPDRLDGGTNGTTGDRCDPTTTDTVVDCER</sequence>
<dbReference type="InterPro" id="IPR011049">
    <property type="entry name" value="Serralysin-like_metalloprot_C"/>
</dbReference>
<evidence type="ECO:0000256" key="6">
    <source>
        <dbReference type="ARBA" id="ARBA00023026"/>
    </source>
</evidence>
<feature type="region of interest" description="Disordered" evidence="8">
    <location>
        <begin position="124"/>
        <end position="144"/>
    </location>
</feature>
<evidence type="ECO:0000256" key="1">
    <source>
        <dbReference type="ARBA" id="ARBA00004370"/>
    </source>
</evidence>
<feature type="compositionally biased region" description="Low complexity" evidence="8">
    <location>
        <begin position="467"/>
        <end position="477"/>
    </location>
</feature>
<dbReference type="Gene3D" id="2.150.10.10">
    <property type="entry name" value="Serralysin-like metalloprotease, C-terminal"/>
    <property type="match status" value="3"/>
</dbReference>
<dbReference type="PANTHER" id="PTHR38340">
    <property type="entry name" value="S-LAYER PROTEIN"/>
    <property type="match status" value="1"/>
</dbReference>
<organism evidence="10 11">
    <name type="scientific">Actinoplanes digitatis</name>
    <dbReference type="NCBI Taxonomy" id="1868"/>
    <lineage>
        <taxon>Bacteria</taxon>
        <taxon>Bacillati</taxon>
        <taxon>Actinomycetota</taxon>
        <taxon>Actinomycetes</taxon>
        <taxon>Micromonosporales</taxon>
        <taxon>Micromonosporaceae</taxon>
        <taxon>Actinoplanes</taxon>
    </lineage>
</organism>
<evidence type="ECO:0000256" key="7">
    <source>
        <dbReference type="ARBA" id="ARBA00023136"/>
    </source>
</evidence>
<dbReference type="Pfam" id="PF00353">
    <property type="entry name" value="HemolysinCabind"/>
    <property type="match status" value="6"/>
</dbReference>
<proteinExistence type="predicted"/>
<evidence type="ECO:0000256" key="4">
    <source>
        <dbReference type="ARBA" id="ARBA00022656"/>
    </source>
</evidence>
<feature type="region of interest" description="Disordered" evidence="8">
    <location>
        <begin position="164"/>
        <end position="183"/>
    </location>
</feature>
<dbReference type="AlphaFoldDB" id="A0A7W7HUD4"/>
<gene>
    <name evidence="10" type="ORF">BJ971_001522</name>
</gene>
<evidence type="ECO:0000256" key="3">
    <source>
        <dbReference type="ARBA" id="ARBA00022525"/>
    </source>
</evidence>
<evidence type="ECO:0000313" key="10">
    <source>
        <dbReference type="EMBL" id="MBB4760966.1"/>
    </source>
</evidence>
<dbReference type="RefSeq" id="WP_184991087.1">
    <property type="nucleotide sequence ID" value="NZ_BOMK01000037.1"/>
</dbReference>
<evidence type="ECO:0000256" key="2">
    <source>
        <dbReference type="ARBA" id="ARBA00004613"/>
    </source>
</evidence>
<evidence type="ECO:0000256" key="5">
    <source>
        <dbReference type="ARBA" id="ARBA00022737"/>
    </source>
</evidence>
<keyword evidence="9" id="KW-0732">Signal</keyword>
<reference evidence="10 11" key="1">
    <citation type="submission" date="2020-08" db="EMBL/GenBank/DDBJ databases">
        <title>Sequencing the genomes of 1000 actinobacteria strains.</title>
        <authorList>
            <person name="Klenk H.-P."/>
        </authorList>
    </citation>
    <scope>NUCLEOTIDE SEQUENCE [LARGE SCALE GENOMIC DNA]</scope>
    <source>
        <strain evidence="10 11">DSM 43149</strain>
    </source>
</reference>
<accession>A0A7W7HUD4</accession>
<dbReference type="GO" id="GO:0005509">
    <property type="term" value="F:calcium ion binding"/>
    <property type="evidence" value="ECO:0007669"/>
    <property type="project" value="InterPro"/>
</dbReference>
<dbReference type="SUPFAM" id="SSF51120">
    <property type="entry name" value="beta-Roll"/>
    <property type="match status" value="2"/>
</dbReference>
<dbReference type="GO" id="GO:0016020">
    <property type="term" value="C:membrane"/>
    <property type="evidence" value="ECO:0007669"/>
    <property type="project" value="UniProtKB-SubCell"/>
</dbReference>
<comment type="subcellular location">
    <subcellularLocation>
        <location evidence="1">Membrane</location>
    </subcellularLocation>
    <subcellularLocation>
        <location evidence="2">Secreted</location>
    </subcellularLocation>
</comment>
<dbReference type="InterPro" id="IPR018511">
    <property type="entry name" value="Hemolysin-typ_Ca-bd_CS"/>
</dbReference>
<dbReference type="InterPro" id="IPR003995">
    <property type="entry name" value="RTX_toxin_determinant-A"/>
</dbReference>
<dbReference type="Proteomes" id="UP000578112">
    <property type="component" value="Unassembled WGS sequence"/>
</dbReference>
<dbReference type="PROSITE" id="PS00330">
    <property type="entry name" value="HEMOLYSIN_CALCIUM"/>
    <property type="match status" value="3"/>
</dbReference>
<keyword evidence="4" id="KW-0800">Toxin</keyword>
<feature type="region of interest" description="Disordered" evidence="8">
    <location>
        <begin position="386"/>
        <end position="477"/>
    </location>
</feature>
<dbReference type="EMBL" id="JACHNH010000001">
    <property type="protein sequence ID" value="MBB4760966.1"/>
    <property type="molecule type" value="Genomic_DNA"/>
</dbReference>
<name>A0A7W7HUD4_9ACTN</name>
<feature type="region of interest" description="Disordered" evidence="8">
    <location>
        <begin position="212"/>
        <end position="235"/>
    </location>
</feature>
<keyword evidence="3" id="KW-0964">Secreted</keyword>
<keyword evidence="11" id="KW-1185">Reference proteome</keyword>
<dbReference type="GO" id="GO:0090729">
    <property type="term" value="F:toxin activity"/>
    <property type="evidence" value="ECO:0007669"/>
    <property type="project" value="UniProtKB-KW"/>
</dbReference>
<keyword evidence="6" id="KW-0843">Virulence</keyword>
<feature type="chain" id="PRO_5030953150" evidence="9">
    <location>
        <begin position="30"/>
        <end position="477"/>
    </location>
</feature>